<feature type="chain" id="PRO_5043791792" description="Pierisin-like domain-containing protein" evidence="1">
    <location>
        <begin position="23"/>
        <end position="166"/>
    </location>
</feature>
<evidence type="ECO:0000259" key="2">
    <source>
        <dbReference type="Pfam" id="PF22596"/>
    </source>
</evidence>
<dbReference type="SUPFAM" id="SSF56399">
    <property type="entry name" value="ADP-ribosylation"/>
    <property type="match status" value="1"/>
</dbReference>
<keyword evidence="1" id="KW-0732">Signal</keyword>
<dbReference type="AlphaFoldDB" id="A0AAX6MLF9"/>
<name>A0AAX6MLF9_9PEZI</name>
<dbReference type="EMBL" id="JBANMG010000005">
    <property type="protein sequence ID" value="KAK6953475.1"/>
    <property type="molecule type" value="Genomic_DNA"/>
</dbReference>
<protein>
    <recommendedName>
        <fullName evidence="2">Pierisin-like domain-containing protein</fullName>
    </recommendedName>
</protein>
<dbReference type="InterPro" id="IPR054695">
    <property type="entry name" value="Pierisin-like_dom"/>
</dbReference>
<keyword evidence="4" id="KW-1185">Reference proteome</keyword>
<evidence type="ECO:0000256" key="1">
    <source>
        <dbReference type="SAM" id="SignalP"/>
    </source>
</evidence>
<feature type="domain" description="Pierisin-like" evidence="2">
    <location>
        <begin position="25"/>
        <end position="147"/>
    </location>
</feature>
<comment type="caution">
    <text evidence="3">The sequence shown here is derived from an EMBL/GenBank/DDBJ whole genome shotgun (WGS) entry which is preliminary data.</text>
</comment>
<evidence type="ECO:0000313" key="4">
    <source>
        <dbReference type="Proteomes" id="UP001369815"/>
    </source>
</evidence>
<evidence type="ECO:0000313" key="3">
    <source>
        <dbReference type="EMBL" id="KAK6953475.1"/>
    </source>
</evidence>
<gene>
    <name evidence="3" type="ORF">Daesc_005780</name>
</gene>
<proteinExistence type="predicted"/>
<dbReference type="Pfam" id="PF22596">
    <property type="entry name" value="Scabin-like"/>
    <property type="match status" value="1"/>
</dbReference>
<feature type="signal peptide" evidence="1">
    <location>
        <begin position="1"/>
        <end position="22"/>
    </location>
</feature>
<reference evidence="3 4" key="1">
    <citation type="journal article" date="2024" name="Front Chem Biol">
        <title>Unveiling the potential of Daldinia eschscholtzii MFLUCC 19-0629 through bioactivity and bioinformatics studies for enhanced sustainable agriculture production.</title>
        <authorList>
            <person name="Brooks S."/>
            <person name="Weaver J.A."/>
            <person name="Klomchit A."/>
            <person name="Alharthi S.A."/>
            <person name="Onlamun T."/>
            <person name="Nurani R."/>
            <person name="Vong T.K."/>
            <person name="Alberti F."/>
            <person name="Greco C."/>
        </authorList>
    </citation>
    <scope>NUCLEOTIDE SEQUENCE [LARGE SCALE GENOMIC DNA]</scope>
    <source>
        <strain evidence="3">MFLUCC 19-0629</strain>
    </source>
</reference>
<organism evidence="3 4">
    <name type="scientific">Daldinia eschscholtzii</name>
    <dbReference type="NCBI Taxonomy" id="292717"/>
    <lineage>
        <taxon>Eukaryota</taxon>
        <taxon>Fungi</taxon>
        <taxon>Dikarya</taxon>
        <taxon>Ascomycota</taxon>
        <taxon>Pezizomycotina</taxon>
        <taxon>Sordariomycetes</taxon>
        <taxon>Xylariomycetidae</taxon>
        <taxon>Xylariales</taxon>
        <taxon>Hypoxylaceae</taxon>
        <taxon>Daldinia</taxon>
    </lineage>
</organism>
<dbReference type="Proteomes" id="UP001369815">
    <property type="component" value="Unassembled WGS sequence"/>
</dbReference>
<sequence length="166" mass="18508">MLGHSFANYFISLLALLGFALAAEVYRKDDRAPAAVKRDGGLNSYNPHGDGSVIEHVKNTLGKDDPWVSTTTDYNIAKRGAQAPHDIYVYYIDTSGLDTVDTIQAFKDANEEHPHPGEKEIAVKGSIPWENIIQWDTVRRNKVVATMTRQEYDNQRGGRKARSFAA</sequence>
<accession>A0AAX6MLF9</accession>
<dbReference type="Gene3D" id="3.90.210.10">
    <property type="entry name" value="Heat-Labile Enterotoxin, subunit A"/>
    <property type="match status" value="1"/>
</dbReference>